<gene>
    <name evidence="1" type="ORF">SDC9_74403</name>
</gene>
<evidence type="ECO:0000313" key="1">
    <source>
        <dbReference type="EMBL" id="MPM27888.1"/>
    </source>
</evidence>
<proteinExistence type="predicted"/>
<reference evidence="1" key="1">
    <citation type="submission" date="2019-08" db="EMBL/GenBank/DDBJ databases">
        <authorList>
            <person name="Kucharzyk K."/>
            <person name="Murdoch R.W."/>
            <person name="Higgins S."/>
            <person name="Loffler F."/>
        </authorList>
    </citation>
    <scope>NUCLEOTIDE SEQUENCE</scope>
</reference>
<protein>
    <submittedName>
        <fullName evidence="1">Uncharacterized protein</fullName>
    </submittedName>
</protein>
<name>A0A644YIQ2_9ZZZZ</name>
<accession>A0A644YIQ2</accession>
<comment type="caution">
    <text evidence="1">The sequence shown here is derived from an EMBL/GenBank/DDBJ whole genome shotgun (WGS) entry which is preliminary data.</text>
</comment>
<organism evidence="1">
    <name type="scientific">bioreactor metagenome</name>
    <dbReference type="NCBI Taxonomy" id="1076179"/>
    <lineage>
        <taxon>unclassified sequences</taxon>
        <taxon>metagenomes</taxon>
        <taxon>ecological metagenomes</taxon>
    </lineage>
</organism>
<sequence length="120" mass="13024">MSSLSAFKGSFFIFPAEAPHSKLSIMHSIATLRAGLKSLNTIPKDKLPRESLFSRNMVLGISPTSLTGKSTTQFKARAIISPASDDGTFAFHFLGQNIMIAITNTPMRTAYMFGENPSLP</sequence>
<dbReference type="EMBL" id="VSSQ01005110">
    <property type="protein sequence ID" value="MPM27888.1"/>
    <property type="molecule type" value="Genomic_DNA"/>
</dbReference>
<dbReference type="AlphaFoldDB" id="A0A644YIQ2"/>